<comment type="caution">
    <text evidence="2">The sequence shown here is derived from an EMBL/GenBank/DDBJ whole genome shotgun (WGS) entry which is preliminary data.</text>
</comment>
<evidence type="ECO:0000259" key="1">
    <source>
        <dbReference type="Pfam" id="PF14343"/>
    </source>
</evidence>
<protein>
    <submittedName>
        <fullName evidence="2">Protease complex subunit PrcB family protein</fullName>
    </submittedName>
</protein>
<sequence>MSSVSLVAGLALLAGCASSHVTEDKRDVPLARQVTQSAHCGLTGPGLAYVQAAERLQQMLDLPTQNMAVQQLRQVDLAKEHLLFVTLGERPTSGYSLSLSSAQSTTSTLQLAVTMRSPAPGTMTAQVITSPCVVVAVPARDWSQIRVSGVRDQDLVLKP</sequence>
<evidence type="ECO:0000313" key="3">
    <source>
        <dbReference type="Proteomes" id="UP000753376"/>
    </source>
</evidence>
<keyword evidence="2" id="KW-0378">Hydrolase</keyword>
<keyword evidence="2" id="KW-0645">Protease</keyword>
<organism evidence="2 3">
    <name type="scientific">Marinobacter salexigens</name>
    <dbReference type="NCBI Taxonomy" id="1925763"/>
    <lineage>
        <taxon>Bacteria</taxon>
        <taxon>Pseudomonadati</taxon>
        <taxon>Pseudomonadota</taxon>
        <taxon>Gammaproteobacteria</taxon>
        <taxon>Pseudomonadales</taxon>
        <taxon>Marinobacteraceae</taxon>
        <taxon>Marinobacter</taxon>
    </lineage>
</organism>
<dbReference type="Proteomes" id="UP000753376">
    <property type="component" value="Unassembled WGS sequence"/>
</dbReference>
<evidence type="ECO:0000313" key="2">
    <source>
        <dbReference type="EMBL" id="MBU2874908.1"/>
    </source>
</evidence>
<keyword evidence="3" id="KW-1185">Reference proteome</keyword>
<proteinExistence type="predicted"/>
<accession>A0ABS6A9P8</accession>
<dbReference type="GO" id="GO:0008233">
    <property type="term" value="F:peptidase activity"/>
    <property type="evidence" value="ECO:0007669"/>
    <property type="project" value="UniProtKB-KW"/>
</dbReference>
<dbReference type="GO" id="GO:0006508">
    <property type="term" value="P:proteolysis"/>
    <property type="evidence" value="ECO:0007669"/>
    <property type="project" value="UniProtKB-KW"/>
</dbReference>
<name>A0ABS6A9P8_9GAMM</name>
<feature type="domain" description="PrcB C-terminal" evidence="1">
    <location>
        <begin position="83"/>
        <end position="138"/>
    </location>
</feature>
<dbReference type="RefSeq" id="WP_216008711.1">
    <property type="nucleotide sequence ID" value="NZ_JAHKPV010000019.1"/>
</dbReference>
<dbReference type="InterPro" id="IPR025748">
    <property type="entry name" value="PrcB_C_dom"/>
</dbReference>
<dbReference type="Pfam" id="PF14343">
    <property type="entry name" value="PrcB_C"/>
    <property type="match status" value="1"/>
</dbReference>
<gene>
    <name evidence="2" type="ORF">KO508_12940</name>
</gene>
<reference evidence="2 3" key="1">
    <citation type="submission" date="2021-05" db="EMBL/GenBank/DDBJ databases">
        <title>Draft genomes of bacteria isolated from model marine particles.</title>
        <authorList>
            <person name="Datta M.S."/>
            <person name="Schwartzman J.A."/>
            <person name="Enke T.N."/>
            <person name="Saavedra J."/>
            <person name="Cermak N."/>
            <person name="Cordero O.X."/>
        </authorList>
    </citation>
    <scope>NUCLEOTIDE SEQUENCE [LARGE SCALE GENOMIC DNA]</scope>
    <source>
        <strain evidence="2 3">D2M19</strain>
    </source>
</reference>
<dbReference type="EMBL" id="JAHKPV010000019">
    <property type="protein sequence ID" value="MBU2874908.1"/>
    <property type="molecule type" value="Genomic_DNA"/>
</dbReference>